<reference evidence="3 4" key="1">
    <citation type="journal article" date="2023" name="Elife">
        <title>Identification of key yeast species and microbe-microbe interactions impacting larval growth of Drosophila in the wild.</title>
        <authorList>
            <person name="Mure A."/>
            <person name="Sugiura Y."/>
            <person name="Maeda R."/>
            <person name="Honda K."/>
            <person name="Sakurai N."/>
            <person name="Takahashi Y."/>
            <person name="Watada M."/>
            <person name="Katoh T."/>
            <person name="Gotoh A."/>
            <person name="Gotoh Y."/>
            <person name="Taniguchi I."/>
            <person name="Nakamura K."/>
            <person name="Hayashi T."/>
            <person name="Katayama T."/>
            <person name="Uemura T."/>
            <person name="Hattori Y."/>
        </authorList>
    </citation>
    <scope>NUCLEOTIDE SEQUENCE [LARGE SCALE GENOMIC DNA]</scope>
    <source>
        <strain evidence="3 4">SC-9</strain>
    </source>
</reference>
<dbReference type="EMBL" id="BTFZ01000020">
    <property type="protein sequence ID" value="GMM38914.1"/>
    <property type="molecule type" value="Genomic_DNA"/>
</dbReference>
<evidence type="ECO:0000313" key="4">
    <source>
        <dbReference type="Proteomes" id="UP001360560"/>
    </source>
</evidence>
<dbReference type="SMART" id="SM00369">
    <property type="entry name" value="LRR_TYP"/>
    <property type="match status" value="5"/>
</dbReference>
<dbReference type="SUPFAM" id="SSF52058">
    <property type="entry name" value="L domain-like"/>
    <property type="match status" value="1"/>
</dbReference>
<dbReference type="InterPro" id="IPR032675">
    <property type="entry name" value="LRR_dom_sf"/>
</dbReference>
<dbReference type="InterPro" id="IPR001611">
    <property type="entry name" value="Leu-rich_rpt"/>
</dbReference>
<dbReference type="Proteomes" id="UP001360560">
    <property type="component" value="Unassembled WGS sequence"/>
</dbReference>
<organism evidence="3 4">
    <name type="scientific">Saccharomycopsis crataegensis</name>
    <dbReference type="NCBI Taxonomy" id="43959"/>
    <lineage>
        <taxon>Eukaryota</taxon>
        <taxon>Fungi</taxon>
        <taxon>Dikarya</taxon>
        <taxon>Ascomycota</taxon>
        <taxon>Saccharomycotina</taxon>
        <taxon>Saccharomycetes</taxon>
        <taxon>Saccharomycopsidaceae</taxon>
        <taxon>Saccharomycopsis</taxon>
    </lineage>
</organism>
<dbReference type="RefSeq" id="XP_064855909.1">
    <property type="nucleotide sequence ID" value="XM_064999837.1"/>
</dbReference>
<evidence type="ECO:0000313" key="3">
    <source>
        <dbReference type="EMBL" id="GMM38914.1"/>
    </source>
</evidence>
<dbReference type="InterPro" id="IPR050836">
    <property type="entry name" value="SDS22/Internalin_LRR"/>
</dbReference>
<keyword evidence="4" id="KW-1185">Reference proteome</keyword>
<keyword evidence="2" id="KW-0677">Repeat</keyword>
<keyword evidence="1" id="KW-0433">Leucine-rich repeat</keyword>
<dbReference type="Gene3D" id="3.80.10.10">
    <property type="entry name" value="Ribonuclease Inhibitor"/>
    <property type="match status" value="1"/>
</dbReference>
<evidence type="ECO:0000256" key="2">
    <source>
        <dbReference type="ARBA" id="ARBA00022737"/>
    </source>
</evidence>
<comment type="caution">
    <text evidence="3">The sequence shown here is derived from an EMBL/GenBank/DDBJ whole genome shotgun (WGS) entry which is preliminary data.</text>
</comment>
<name>A0AAV5QVT2_9ASCO</name>
<dbReference type="GeneID" id="90076902"/>
<dbReference type="Pfam" id="PF12799">
    <property type="entry name" value="LRR_4"/>
    <property type="match status" value="1"/>
</dbReference>
<dbReference type="InterPro" id="IPR025875">
    <property type="entry name" value="Leu-rich_rpt_4"/>
</dbReference>
<dbReference type="Pfam" id="PF00560">
    <property type="entry name" value="LRR_1"/>
    <property type="match status" value="1"/>
</dbReference>
<protein>
    <submittedName>
        <fullName evidence="3">Uncharacterized protein</fullName>
    </submittedName>
</protein>
<dbReference type="AlphaFoldDB" id="A0AAV5QVT2"/>
<dbReference type="PANTHER" id="PTHR46652">
    <property type="entry name" value="LEUCINE-RICH REPEAT AND IQ DOMAIN-CONTAINING PROTEIN 1-RELATED"/>
    <property type="match status" value="1"/>
</dbReference>
<sequence>MNILDIYPTSVLLEIFENLDGDAQDLVNVHHSLKSDLSKLCVESILFRSVEVVTESLGQENTRSTFMLNNLRFYIITSRLEYHVKIENNELKRLGKAYFFETLAPHIRKLMFQYPHGKDEFLGSIKYFWKLPKLKHLSLQRPCDFLYRKLFTPVQVNEMPLAVDESPLTMFNHSMDFGNSLKKLNLERLVLAKIEFFQLFTNLESLSLGNNCISVIENLDHMKSLRNLNLSGNNITKMENLGGLNKLEILNLNRNPIERIEKLDGLVNLRHLDLSQCKLTKVQDLDRLINLQVLNVQHNNINSVVGDFCNHSKLTDVNLDHNIMRSLGELETVPNMRDLTIRRNCISSPAQVATLLEKGVSVKWGYGFPFSDIQVADYGQDGIDNWALQRYWIRNHENVQYNSVESFQTDNNAYANTLRPGISYIHG</sequence>
<gene>
    <name evidence="3" type="ORF">DASC09_062530</name>
</gene>
<evidence type="ECO:0000256" key="1">
    <source>
        <dbReference type="ARBA" id="ARBA00022614"/>
    </source>
</evidence>
<dbReference type="PROSITE" id="PS51450">
    <property type="entry name" value="LRR"/>
    <property type="match status" value="4"/>
</dbReference>
<proteinExistence type="predicted"/>
<accession>A0AAV5QVT2</accession>
<dbReference type="SMART" id="SM00365">
    <property type="entry name" value="LRR_SD22"/>
    <property type="match status" value="4"/>
</dbReference>
<dbReference type="InterPro" id="IPR003591">
    <property type="entry name" value="Leu-rich_rpt_typical-subtyp"/>
</dbReference>
<dbReference type="PANTHER" id="PTHR46652:SF8">
    <property type="entry name" value="LEUCINE RICH REPEAT CONTAINING 23"/>
    <property type="match status" value="1"/>
</dbReference>